<dbReference type="eggNOG" id="COG4326">
    <property type="taxonomic scope" value="Bacteria"/>
</dbReference>
<dbReference type="RefSeq" id="WP_039429417.1">
    <property type="nucleotide sequence ID" value="NZ_CP061845.1"/>
</dbReference>
<dbReference type="PANTHER" id="PTHR40053">
    <property type="entry name" value="SPORULATION-CONTROL PROTEIN SPO0M"/>
    <property type="match status" value="1"/>
</dbReference>
<gene>
    <name evidence="1" type="ORF">EA26_15155</name>
</gene>
<dbReference type="PANTHER" id="PTHR40053:SF1">
    <property type="entry name" value="SPORULATION-CONTROL PROTEIN SPO0M"/>
    <property type="match status" value="1"/>
</dbReference>
<sequence>MFKKLKASLGIGSAKVDTILDQMSVYQGETLKGYVHIKGGDVEQQIDAIIIKLNTEVKVESEESVSYQTFTLDKLAAVQPFVIQANEEKQVPFEMKLHDETPITAVNALKNQCHVWLETTLDIDFAIDPRDRDFIEVKPLPVVSKVIDAIVQAGFTMVKADVEKGQLRGQSFSSRSGCYQELEFRSNGFIGSKEIELSFILGGQRVHCLAEIDRSLSFSGDQYRSFTLPLYASAAQITQALAPTLNL</sequence>
<proteinExistence type="predicted"/>
<keyword evidence="2" id="KW-1185">Reference proteome</keyword>
<comment type="caution">
    <text evidence="1">The sequence shown here is derived from an EMBL/GenBank/DDBJ whole genome shotgun (WGS) entry which is preliminary data.</text>
</comment>
<evidence type="ECO:0000313" key="1">
    <source>
        <dbReference type="EMBL" id="KGK08569.1"/>
    </source>
</evidence>
<dbReference type="STRING" id="29495.EA26_15155"/>
<name>A0A099LLK1_9VIBR</name>
<dbReference type="Pfam" id="PF07070">
    <property type="entry name" value="Spo0M"/>
    <property type="match status" value="1"/>
</dbReference>
<dbReference type="EMBL" id="JMCG01000002">
    <property type="protein sequence ID" value="KGK08569.1"/>
    <property type="molecule type" value="Genomic_DNA"/>
</dbReference>
<reference evidence="1 2" key="1">
    <citation type="submission" date="2014-04" db="EMBL/GenBank/DDBJ databases">
        <title>Genome sequencing of Vibrio navarrensis strains.</title>
        <authorList>
            <person name="Gladney L.M."/>
            <person name="Katz L.S."/>
            <person name="Marino-Ramirez L."/>
            <person name="Jordan I.K."/>
        </authorList>
    </citation>
    <scope>NUCLEOTIDE SEQUENCE [LARGE SCALE GENOMIC DNA]</scope>
    <source>
        <strain evidence="1 2">ATCC 51183</strain>
    </source>
</reference>
<accession>A0A099LLK1</accession>
<evidence type="ECO:0000313" key="2">
    <source>
        <dbReference type="Proteomes" id="UP000029994"/>
    </source>
</evidence>
<dbReference type="Proteomes" id="UP000029994">
    <property type="component" value="Unassembled WGS sequence"/>
</dbReference>
<dbReference type="InterPro" id="IPR009776">
    <property type="entry name" value="Spore_0_M"/>
</dbReference>
<protein>
    <submittedName>
        <fullName evidence="1">Gram-positive sporulation control protein Spo0M</fullName>
    </submittedName>
</protein>
<dbReference type="AlphaFoldDB" id="A0A099LLK1"/>
<dbReference type="GeneID" id="43684420"/>
<organism evidence="1 2">
    <name type="scientific">Vibrio navarrensis</name>
    <dbReference type="NCBI Taxonomy" id="29495"/>
    <lineage>
        <taxon>Bacteria</taxon>
        <taxon>Pseudomonadati</taxon>
        <taxon>Pseudomonadota</taxon>
        <taxon>Gammaproteobacteria</taxon>
        <taxon>Vibrionales</taxon>
        <taxon>Vibrionaceae</taxon>
        <taxon>Vibrio</taxon>
    </lineage>
</organism>